<dbReference type="CDD" id="cd05233">
    <property type="entry name" value="SDR_c"/>
    <property type="match status" value="1"/>
</dbReference>
<keyword evidence="6" id="KW-1185">Reference proteome</keyword>
<dbReference type="GO" id="GO:0016616">
    <property type="term" value="F:oxidoreductase activity, acting on the CH-OH group of donors, NAD or NADP as acceptor"/>
    <property type="evidence" value="ECO:0007669"/>
    <property type="project" value="UniProtKB-ARBA"/>
</dbReference>
<accession>A0A7X3LIK1</accession>
<comment type="caution">
    <text evidence="5">The sequence shown here is derived from an EMBL/GenBank/DDBJ whole genome shotgun (WGS) entry which is preliminary data.</text>
</comment>
<dbReference type="FunFam" id="3.40.50.720:FF:000047">
    <property type="entry name" value="NADP-dependent L-serine/L-allo-threonine dehydrogenase"/>
    <property type="match status" value="1"/>
</dbReference>
<dbReference type="PANTHER" id="PTHR42901:SF1">
    <property type="entry name" value="ALCOHOL DEHYDROGENASE"/>
    <property type="match status" value="1"/>
</dbReference>
<dbReference type="PRINTS" id="PR00081">
    <property type="entry name" value="GDHRDH"/>
</dbReference>
<dbReference type="InterPro" id="IPR002347">
    <property type="entry name" value="SDR_fam"/>
</dbReference>
<dbReference type="InterPro" id="IPR036291">
    <property type="entry name" value="NAD(P)-bd_dom_sf"/>
</dbReference>
<keyword evidence="2" id="KW-0560">Oxidoreductase</keyword>
<reference evidence="5 6" key="1">
    <citation type="submission" date="2019-12" db="EMBL/GenBank/DDBJ databases">
        <title>Paenibacillus sp. nov., an endophytic bacterium isolated from the stem of Dendrobium.</title>
        <authorList>
            <person name="Zhao R."/>
        </authorList>
    </citation>
    <scope>NUCLEOTIDE SEQUENCE [LARGE SCALE GENOMIC DNA]</scope>
    <source>
        <strain evidence="5 6">HJL G12</strain>
    </source>
</reference>
<dbReference type="NCBIfam" id="NF005806">
    <property type="entry name" value="PRK07666.1"/>
    <property type="match status" value="1"/>
</dbReference>
<dbReference type="PRINTS" id="PR00080">
    <property type="entry name" value="SDRFAMILY"/>
</dbReference>
<dbReference type="PANTHER" id="PTHR42901">
    <property type="entry name" value="ALCOHOL DEHYDROGENASE"/>
    <property type="match status" value="1"/>
</dbReference>
<dbReference type="EMBL" id="WUBI01000002">
    <property type="protein sequence ID" value="MWV45335.1"/>
    <property type="molecule type" value="Genomic_DNA"/>
</dbReference>
<feature type="domain" description="Ketoreductase" evidence="4">
    <location>
        <begin position="9"/>
        <end position="206"/>
    </location>
</feature>
<evidence type="ECO:0000256" key="1">
    <source>
        <dbReference type="ARBA" id="ARBA00006484"/>
    </source>
</evidence>
<dbReference type="SMART" id="SM00822">
    <property type="entry name" value="PKS_KR"/>
    <property type="match status" value="1"/>
</dbReference>
<organism evidence="5 6">
    <name type="scientific">Paenibacillus dendrobii</name>
    <dbReference type="NCBI Taxonomy" id="2691084"/>
    <lineage>
        <taxon>Bacteria</taxon>
        <taxon>Bacillati</taxon>
        <taxon>Bacillota</taxon>
        <taxon>Bacilli</taxon>
        <taxon>Bacillales</taxon>
        <taxon>Paenibacillaceae</taxon>
        <taxon>Paenibacillus</taxon>
    </lineage>
</organism>
<evidence type="ECO:0000256" key="3">
    <source>
        <dbReference type="RuleBase" id="RU000363"/>
    </source>
</evidence>
<dbReference type="AlphaFoldDB" id="A0A7X3LIK1"/>
<dbReference type="Proteomes" id="UP000460318">
    <property type="component" value="Unassembled WGS sequence"/>
</dbReference>
<evidence type="ECO:0000256" key="2">
    <source>
        <dbReference type="ARBA" id="ARBA00023002"/>
    </source>
</evidence>
<dbReference type="RefSeq" id="WP_160498896.1">
    <property type="nucleotide sequence ID" value="NZ_WUBI01000002.1"/>
</dbReference>
<dbReference type="Pfam" id="PF00106">
    <property type="entry name" value="adh_short"/>
    <property type="match status" value="1"/>
</dbReference>
<dbReference type="Gene3D" id="3.40.50.720">
    <property type="entry name" value="NAD(P)-binding Rossmann-like Domain"/>
    <property type="match status" value="1"/>
</dbReference>
<name>A0A7X3LIK1_9BACL</name>
<evidence type="ECO:0000313" key="5">
    <source>
        <dbReference type="EMBL" id="MWV45335.1"/>
    </source>
</evidence>
<gene>
    <name evidence="5" type="ORF">GRF59_17070</name>
</gene>
<evidence type="ECO:0000313" key="6">
    <source>
        <dbReference type="Proteomes" id="UP000460318"/>
    </source>
</evidence>
<proteinExistence type="inferred from homology"/>
<dbReference type="PIRSF" id="PIRSF000126">
    <property type="entry name" value="11-beta-HSD1"/>
    <property type="match status" value="1"/>
</dbReference>
<sequence length="242" mass="25791">MKLTNLKDKTAIITGAGKGIGLAIATALAKEGVHLGLMARTAADLEALKESLTKEYGVSVYTATADVSSRKEVEEAVSKLGQELGSIDILINNAGIAAFGTVAEMEPEQWERIIQVNLMGTYYVSRAVLPTMIEQNSGNIINISSTAGEKGFATGSAYCASKFGIMGLTESLLQEVRKKNIRVIALTPSTVNTDLARDNNLGIGDEDRMMQPEDVAELALATLKLPARVFVKSAGIWTTNPQ</sequence>
<evidence type="ECO:0000259" key="4">
    <source>
        <dbReference type="SMART" id="SM00822"/>
    </source>
</evidence>
<dbReference type="InterPro" id="IPR057326">
    <property type="entry name" value="KR_dom"/>
</dbReference>
<comment type="similarity">
    <text evidence="1 3">Belongs to the short-chain dehydrogenases/reductases (SDR) family.</text>
</comment>
<dbReference type="SUPFAM" id="SSF51735">
    <property type="entry name" value="NAD(P)-binding Rossmann-fold domains"/>
    <property type="match status" value="1"/>
</dbReference>
<protein>
    <submittedName>
        <fullName evidence="5">3-ketoacyl-ACP reductase</fullName>
    </submittedName>
</protein>